<dbReference type="Proteomes" id="UP000586918">
    <property type="component" value="Unassembled WGS sequence"/>
</dbReference>
<dbReference type="AlphaFoldDB" id="A0A848DRM6"/>
<protein>
    <submittedName>
        <fullName evidence="1">Uncharacterized protein</fullName>
    </submittedName>
</protein>
<dbReference type="RefSeq" id="WP_169415813.1">
    <property type="nucleotide sequence ID" value="NZ_JAAXKZ010000158.1"/>
</dbReference>
<accession>A0A848DRM6</accession>
<proteinExistence type="predicted"/>
<sequence length="250" mass="26572">MTAPSVESMDVTRVAPSGEPVDLSLPAALGGYRWYGNTRFVGPRVARQFFLAPAGEHRAIPNNILRGARESRRTFRGYDAVVFEAPDRSDAALVLAGPYHEATTWFGGPAPDAEGLSRLVNTFSFVDSPSGATLRPASDLLVQQPDVTLIGRSAGSILMVRRSAEALPTLPDWAGLPLPGGELWRGERVLDPAQAALVEGTPHQWRYLLAGESAVMDLVLLGPESGRPATPLGEEQIVAALAALGARWGG</sequence>
<gene>
    <name evidence="1" type="ORF">HF519_27050</name>
</gene>
<name>A0A848DRM6_9PSEU</name>
<comment type="caution">
    <text evidence="1">The sequence shown here is derived from an EMBL/GenBank/DDBJ whole genome shotgun (WGS) entry which is preliminary data.</text>
</comment>
<keyword evidence="2" id="KW-1185">Reference proteome</keyword>
<organism evidence="1 2">
    <name type="scientific">Pseudonocardia bannensis</name>
    <dbReference type="NCBI Taxonomy" id="630973"/>
    <lineage>
        <taxon>Bacteria</taxon>
        <taxon>Bacillati</taxon>
        <taxon>Actinomycetota</taxon>
        <taxon>Actinomycetes</taxon>
        <taxon>Pseudonocardiales</taxon>
        <taxon>Pseudonocardiaceae</taxon>
        <taxon>Pseudonocardia</taxon>
    </lineage>
</organism>
<reference evidence="1 2" key="1">
    <citation type="submission" date="2020-04" db="EMBL/GenBank/DDBJ databases">
        <authorList>
            <person name="Klaysubun C."/>
            <person name="Duangmal K."/>
            <person name="Lipun K."/>
        </authorList>
    </citation>
    <scope>NUCLEOTIDE SEQUENCE [LARGE SCALE GENOMIC DNA]</scope>
    <source>
        <strain evidence="1 2">DSM 45300</strain>
    </source>
</reference>
<dbReference type="EMBL" id="JAAXKZ010000158">
    <property type="protein sequence ID" value="NMH95149.1"/>
    <property type="molecule type" value="Genomic_DNA"/>
</dbReference>
<evidence type="ECO:0000313" key="2">
    <source>
        <dbReference type="Proteomes" id="UP000586918"/>
    </source>
</evidence>
<evidence type="ECO:0000313" key="1">
    <source>
        <dbReference type="EMBL" id="NMH95149.1"/>
    </source>
</evidence>